<keyword evidence="9" id="KW-1185">Reference proteome</keyword>
<dbReference type="InterPro" id="IPR051435">
    <property type="entry name" value="RING_finger_E3_ubiq-ligases"/>
</dbReference>
<comment type="caution">
    <text evidence="8">The sequence shown here is derived from an EMBL/GenBank/DDBJ whole genome shotgun (WGS) entry which is preliminary data.</text>
</comment>
<feature type="chain" id="PRO_5041729629" description="RING-type domain-containing protein" evidence="6">
    <location>
        <begin position="26"/>
        <end position="278"/>
    </location>
</feature>
<dbReference type="Pfam" id="PF13445">
    <property type="entry name" value="zf-RING_UBOX"/>
    <property type="match status" value="1"/>
</dbReference>
<keyword evidence="5" id="KW-0472">Membrane</keyword>
<dbReference type="GO" id="GO:0008270">
    <property type="term" value="F:zinc ion binding"/>
    <property type="evidence" value="ECO:0007669"/>
    <property type="project" value="UniProtKB-KW"/>
</dbReference>
<dbReference type="PANTHER" id="PTHR22791:SF4">
    <property type="entry name" value="RING FINGER PROTEIN 223"/>
    <property type="match status" value="1"/>
</dbReference>
<name>A0AA88PCV4_9TELE</name>
<evidence type="ECO:0000313" key="8">
    <source>
        <dbReference type="EMBL" id="KAK2885606.1"/>
    </source>
</evidence>
<keyword evidence="5" id="KW-0812">Transmembrane</keyword>
<dbReference type="PROSITE" id="PS50089">
    <property type="entry name" value="ZF_RING_2"/>
    <property type="match status" value="1"/>
</dbReference>
<sequence length="278" mass="30764">MRGDRTRTAGVLEAMALSLGVLCSAERLAAWAPACSPGMPKPDQYNEEQTGALCRKRGTPYSCEMEPSPVVWHTQVVPVEADLEKVSSQPECSICFTTYDNVFKTPKRLDCTHTFCLECLSRIMTTSMDPQNSKISCPFCRQPTTIPKKGPPALTTSQEVLCRLPLHQQHEEPVWLDGERLCYQRPIEIPGVPAFCICVDIGASGQNAVSSFQTQPRLGLLERLMDCKRLLLFIFLMVLLLGIILWPLQCIVTTGSMRCASQDLQISTTTPPTITVNG</sequence>
<feature type="domain" description="RING-type" evidence="7">
    <location>
        <begin position="92"/>
        <end position="141"/>
    </location>
</feature>
<dbReference type="InterPro" id="IPR013083">
    <property type="entry name" value="Znf_RING/FYVE/PHD"/>
</dbReference>
<dbReference type="EMBL" id="JAUYZG010000016">
    <property type="protein sequence ID" value="KAK2885606.1"/>
    <property type="molecule type" value="Genomic_DNA"/>
</dbReference>
<evidence type="ECO:0000313" key="9">
    <source>
        <dbReference type="Proteomes" id="UP001187343"/>
    </source>
</evidence>
<dbReference type="SUPFAM" id="SSF57850">
    <property type="entry name" value="RING/U-box"/>
    <property type="match status" value="1"/>
</dbReference>
<feature type="transmembrane region" description="Helical" evidence="5">
    <location>
        <begin position="230"/>
        <end position="248"/>
    </location>
</feature>
<evidence type="ECO:0000256" key="3">
    <source>
        <dbReference type="ARBA" id="ARBA00022833"/>
    </source>
</evidence>
<dbReference type="GO" id="GO:0061630">
    <property type="term" value="F:ubiquitin protein ligase activity"/>
    <property type="evidence" value="ECO:0007669"/>
    <property type="project" value="TreeGrafter"/>
</dbReference>
<keyword evidence="1" id="KW-0479">Metal-binding</keyword>
<evidence type="ECO:0000256" key="5">
    <source>
        <dbReference type="SAM" id="Phobius"/>
    </source>
</evidence>
<organism evidence="8 9">
    <name type="scientific">Cirrhinus molitorella</name>
    <name type="common">mud carp</name>
    <dbReference type="NCBI Taxonomy" id="172907"/>
    <lineage>
        <taxon>Eukaryota</taxon>
        <taxon>Metazoa</taxon>
        <taxon>Chordata</taxon>
        <taxon>Craniata</taxon>
        <taxon>Vertebrata</taxon>
        <taxon>Euteleostomi</taxon>
        <taxon>Actinopterygii</taxon>
        <taxon>Neopterygii</taxon>
        <taxon>Teleostei</taxon>
        <taxon>Ostariophysi</taxon>
        <taxon>Cypriniformes</taxon>
        <taxon>Cyprinidae</taxon>
        <taxon>Labeoninae</taxon>
        <taxon>Labeonini</taxon>
        <taxon>Cirrhinus</taxon>
    </lineage>
</organism>
<dbReference type="SMART" id="SM00184">
    <property type="entry name" value="RING"/>
    <property type="match status" value="1"/>
</dbReference>
<keyword evidence="2 4" id="KW-0863">Zinc-finger</keyword>
<dbReference type="Gene3D" id="3.30.40.10">
    <property type="entry name" value="Zinc/RING finger domain, C3HC4 (zinc finger)"/>
    <property type="match status" value="1"/>
</dbReference>
<dbReference type="CDD" id="cd16556">
    <property type="entry name" value="RING-HC_RNF183-like"/>
    <property type="match status" value="1"/>
</dbReference>
<keyword evidence="6" id="KW-0732">Signal</keyword>
<dbReference type="AlphaFoldDB" id="A0AA88PCV4"/>
<dbReference type="GO" id="GO:0016567">
    <property type="term" value="P:protein ubiquitination"/>
    <property type="evidence" value="ECO:0007669"/>
    <property type="project" value="TreeGrafter"/>
</dbReference>
<dbReference type="InterPro" id="IPR001841">
    <property type="entry name" value="Znf_RING"/>
</dbReference>
<gene>
    <name evidence="8" type="ORF">Q8A67_016443</name>
</gene>
<keyword evidence="3" id="KW-0862">Zinc</keyword>
<accession>A0AA88PCV4</accession>
<evidence type="ECO:0000259" key="7">
    <source>
        <dbReference type="PROSITE" id="PS50089"/>
    </source>
</evidence>
<reference evidence="8" key="1">
    <citation type="submission" date="2023-08" db="EMBL/GenBank/DDBJ databases">
        <title>Chromosome-level Genome Assembly of mud carp (Cirrhinus molitorella).</title>
        <authorList>
            <person name="Liu H."/>
        </authorList>
    </citation>
    <scope>NUCLEOTIDE SEQUENCE</scope>
    <source>
        <strain evidence="8">Prfri</strain>
        <tissue evidence="8">Muscle</tissue>
    </source>
</reference>
<feature type="signal peptide" evidence="6">
    <location>
        <begin position="1"/>
        <end position="25"/>
    </location>
</feature>
<evidence type="ECO:0000256" key="6">
    <source>
        <dbReference type="SAM" id="SignalP"/>
    </source>
</evidence>
<protein>
    <recommendedName>
        <fullName evidence="7">RING-type domain-containing protein</fullName>
    </recommendedName>
</protein>
<proteinExistence type="predicted"/>
<evidence type="ECO:0000256" key="2">
    <source>
        <dbReference type="ARBA" id="ARBA00022771"/>
    </source>
</evidence>
<evidence type="ECO:0000256" key="1">
    <source>
        <dbReference type="ARBA" id="ARBA00022723"/>
    </source>
</evidence>
<dbReference type="InterPro" id="IPR027370">
    <property type="entry name" value="Znf-RING_euk"/>
</dbReference>
<dbReference type="PANTHER" id="PTHR22791">
    <property type="entry name" value="RING-TYPE DOMAIN-CONTAINING PROTEIN"/>
    <property type="match status" value="1"/>
</dbReference>
<dbReference type="Proteomes" id="UP001187343">
    <property type="component" value="Unassembled WGS sequence"/>
</dbReference>
<dbReference type="PROSITE" id="PS00518">
    <property type="entry name" value="ZF_RING_1"/>
    <property type="match status" value="1"/>
</dbReference>
<evidence type="ECO:0000256" key="4">
    <source>
        <dbReference type="PROSITE-ProRule" id="PRU00175"/>
    </source>
</evidence>
<dbReference type="InterPro" id="IPR017907">
    <property type="entry name" value="Znf_RING_CS"/>
</dbReference>
<keyword evidence="5" id="KW-1133">Transmembrane helix</keyword>